<accession>A0ABY2FU10</accession>
<protein>
    <submittedName>
        <fullName evidence="1">Uncharacterized protein</fullName>
    </submittedName>
</protein>
<gene>
    <name evidence="1" type="ORF">BCF50_2826</name>
</gene>
<dbReference type="Proteomes" id="UP000295709">
    <property type="component" value="Unassembled WGS sequence"/>
</dbReference>
<name>A0ABY2FU10_9FLAO</name>
<comment type="caution">
    <text evidence="1">The sequence shown here is derived from an EMBL/GenBank/DDBJ whole genome shotgun (WGS) entry which is preliminary data.</text>
</comment>
<organism evidence="1 2">
    <name type="scientific">Chryseobacterium daecheongense</name>
    <dbReference type="NCBI Taxonomy" id="192389"/>
    <lineage>
        <taxon>Bacteria</taxon>
        <taxon>Pseudomonadati</taxon>
        <taxon>Bacteroidota</taxon>
        <taxon>Flavobacteriia</taxon>
        <taxon>Flavobacteriales</taxon>
        <taxon>Weeksellaceae</taxon>
        <taxon>Chryseobacterium group</taxon>
        <taxon>Chryseobacterium</taxon>
    </lineage>
</organism>
<proteinExistence type="predicted"/>
<evidence type="ECO:0000313" key="2">
    <source>
        <dbReference type="Proteomes" id="UP000295709"/>
    </source>
</evidence>
<evidence type="ECO:0000313" key="1">
    <source>
        <dbReference type="EMBL" id="TDX91688.1"/>
    </source>
</evidence>
<sequence>MYMIIIVKNYKQPIQFKINFNAIEKGVNS</sequence>
<reference evidence="1 2" key="1">
    <citation type="submission" date="2019-03" db="EMBL/GenBank/DDBJ databases">
        <title>Genomic Encyclopedia of Archaeal and Bacterial Type Strains, Phase II (KMG-II): from individual species to whole genera.</title>
        <authorList>
            <person name="Goeker M."/>
        </authorList>
    </citation>
    <scope>NUCLEOTIDE SEQUENCE [LARGE SCALE GENOMIC DNA]</scope>
    <source>
        <strain evidence="1 2">DSM 15235</strain>
    </source>
</reference>
<keyword evidence="2" id="KW-1185">Reference proteome</keyword>
<dbReference type="EMBL" id="SOQW01000003">
    <property type="protein sequence ID" value="TDX91688.1"/>
    <property type="molecule type" value="Genomic_DNA"/>
</dbReference>